<dbReference type="InterPro" id="IPR029061">
    <property type="entry name" value="THDP-binding"/>
</dbReference>
<dbReference type="SUPFAM" id="SSF52518">
    <property type="entry name" value="Thiamin diphosphate-binding fold (THDP-binding)"/>
    <property type="match status" value="1"/>
</dbReference>
<dbReference type="PANTHER" id="PTHR47514">
    <property type="entry name" value="TRANSKETOLASE N-TERMINAL SECTION-RELATED"/>
    <property type="match status" value="1"/>
</dbReference>
<dbReference type="EMBL" id="NXID01000006">
    <property type="protein sequence ID" value="RXK16525.1"/>
    <property type="molecule type" value="Genomic_DNA"/>
</dbReference>
<dbReference type="Proteomes" id="UP000290092">
    <property type="component" value="Unassembled WGS sequence"/>
</dbReference>
<accession>A0AAX2AIX4</accession>
<gene>
    <name evidence="2" type="ORF">CP985_02960</name>
</gene>
<sequence length="275" mass="30864">MQILETLKEKSKFIRIETLKIHKLAPETRVSSSLSPIEIFVCLYYGNIINFNAKNPEDENRDRFIISKGHGSISMYPLLADLGFFDKDELKNVCKDNTFLGAIPDPIIPGYETINGSLGHGLGVGCGMALGLKLKQKEKNVIVLTGDGELNEGSNWEAIMFAPQHNLDNLTLIIDYNKVSMLDFSKNIIDLNSLNKKFEAFNWDVYEIEDGHNVKEVYTTLNSAIKKRNAKPKVVIVNTIKGKGVPFLETHSLSHILSIKPEDIDNLIMEIENAK</sequence>
<dbReference type="AlphaFoldDB" id="A0AAX2AIX4"/>
<evidence type="ECO:0000259" key="1">
    <source>
        <dbReference type="Pfam" id="PF00456"/>
    </source>
</evidence>
<evidence type="ECO:0000313" key="3">
    <source>
        <dbReference type="Proteomes" id="UP000290092"/>
    </source>
</evidence>
<name>A0AAX2AIX4_9BACT</name>
<dbReference type="Gene3D" id="3.40.50.970">
    <property type="match status" value="1"/>
</dbReference>
<dbReference type="Pfam" id="PF00456">
    <property type="entry name" value="Transketolase_N"/>
    <property type="match status" value="1"/>
</dbReference>
<dbReference type="RefSeq" id="WP_114841178.1">
    <property type="nucleotide sequence ID" value="NZ_CP031219.1"/>
</dbReference>
<comment type="caution">
    <text evidence="2">The sequence shown here is derived from an EMBL/GenBank/DDBJ whole genome shotgun (WGS) entry which is preliminary data.</text>
</comment>
<protein>
    <submittedName>
        <fullName evidence="2">Transketolase</fullName>
    </submittedName>
</protein>
<keyword evidence="3" id="KW-1185">Reference proteome</keyword>
<dbReference type="PANTHER" id="PTHR47514:SF2">
    <property type="entry name" value="TRANSKETOLASE"/>
    <property type="match status" value="1"/>
</dbReference>
<reference evidence="2 3" key="1">
    <citation type="submission" date="2017-09" db="EMBL/GenBank/DDBJ databases">
        <title>Genomics of the genus Arcobacter.</title>
        <authorList>
            <person name="Perez-Cataluna A."/>
            <person name="Figueras M.J."/>
            <person name="Salas-Masso N."/>
        </authorList>
    </citation>
    <scope>NUCLEOTIDE SEQUENCE [LARGE SCALE GENOMIC DNA]</scope>
    <source>
        <strain evidence="2 3">CECT 7386</strain>
    </source>
</reference>
<organism evidence="2 3">
    <name type="scientific">Malaciobacter mytili LMG 24559</name>
    <dbReference type="NCBI Taxonomy" id="1032238"/>
    <lineage>
        <taxon>Bacteria</taxon>
        <taxon>Pseudomonadati</taxon>
        <taxon>Campylobacterota</taxon>
        <taxon>Epsilonproteobacteria</taxon>
        <taxon>Campylobacterales</taxon>
        <taxon>Arcobacteraceae</taxon>
        <taxon>Malaciobacter</taxon>
    </lineage>
</organism>
<feature type="domain" description="Transketolase N-terminal" evidence="1">
    <location>
        <begin position="45"/>
        <end position="267"/>
    </location>
</feature>
<proteinExistence type="predicted"/>
<evidence type="ECO:0000313" key="2">
    <source>
        <dbReference type="EMBL" id="RXK16525.1"/>
    </source>
</evidence>
<dbReference type="CDD" id="cd02012">
    <property type="entry name" value="TPP_TK"/>
    <property type="match status" value="1"/>
</dbReference>
<dbReference type="InterPro" id="IPR005474">
    <property type="entry name" value="Transketolase_N"/>
</dbReference>
<dbReference type="KEGG" id="amyt:AMYT_0710"/>